<keyword evidence="2" id="KW-1133">Transmembrane helix</keyword>
<feature type="domain" description="DUF6234" evidence="3">
    <location>
        <begin position="8"/>
        <end position="127"/>
    </location>
</feature>
<feature type="transmembrane region" description="Helical" evidence="2">
    <location>
        <begin position="82"/>
        <end position="99"/>
    </location>
</feature>
<evidence type="ECO:0000256" key="1">
    <source>
        <dbReference type="SAM" id="MobiDB-lite"/>
    </source>
</evidence>
<feature type="transmembrane region" description="Helical" evidence="2">
    <location>
        <begin position="55"/>
        <end position="76"/>
    </location>
</feature>
<proteinExistence type="predicted"/>
<accession>A0ABV9AN19</accession>
<keyword evidence="5" id="KW-1185">Reference proteome</keyword>
<gene>
    <name evidence="4" type="ORF">ACFPIH_09440</name>
</gene>
<organism evidence="4 5">
    <name type="scientific">Streptomyces vulcanius</name>
    <dbReference type="NCBI Taxonomy" id="1441876"/>
    <lineage>
        <taxon>Bacteria</taxon>
        <taxon>Bacillati</taxon>
        <taxon>Actinomycetota</taxon>
        <taxon>Actinomycetes</taxon>
        <taxon>Kitasatosporales</taxon>
        <taxon>Streptomycetaceae</taxon>
        <taxon>Streptomyces</taxon>
    </lineage>
</organism>
<feature type="transmembrane region" description="Helical" evidence="2">
    <location>
        <begin position="15"/>
        <end position="34"/>
    </location>
</feature>
<dbReference type="Pfam" id="PF19747">
    <property type="entry name" value="DUF6234"/>
    <property type="match status" value="1"/>
</dbReference>
<dbReference type="InterPro" id="IPR046201">
    <property type="entry name" value="DUF6234"/>
</dbReference>
<keyword evidence="2" id="KW-0812">Transmembrane</keyword>
<dbReference type="EMBL" id="JBHSFK010000005">
    <property type="protein sequence ID" value="MFC4499753.1"/>
    <property type="molecule type" value="Genomic_DNA"/>
</dbReference>
<comment type="caution">
    <text evidence="4">The sequence shown here is derived from an EMBL/GenBank/DDBJ whole genome shotgun (WGS) entry which is preliminary data.</text>
</comment>
<keyword evidence="2" id="KW-0472">Membrane</keyword>
<reference evidence="5" key="1">
    <citation type="journal article" date="2019" name="Int. J. Syst. Evol. Microbiol.">
        <title>The Global Catalogue of Microorganisms (GCM) 10K type strain sequencing project: providing services to taxonomists for standard genome sequencing and annotation.</title>
        <authorList>
            <consortium name="The Broad Institute Genomics Platform"/>
            <consortium name="The Broad Institute Genome Sequencing Center for Infectious Disease"/>
            <person name="Wu L."/>
            <person name="Ma J."/>
        </authorList>
    </citation>
    <scope>NUCLEOTIDE SEQUENCE [LARGE SCALE GENOMIC DNA]</scope>
    <source>
        <strain evidence="5">CGMCC 4.7177</strain>
    </source>
</reference>
<evidence type="ECO:0000259" key="3">
    <source>
        <dbReference type="Pfam" id="PF19747"/>
    </source>
</evidence>
<evidence type="ECO:0000313" key="5">
    <source>
        <dbReference type="Proteomes" id="UP001595839"/>
    </source>
</evidence>
<dbReference type="RefSeq" id="WP_381165567.1">
    <property type="nucleotide sequence ID" value="NZ_JBHSFK010000005.1"/>
</dbReference>
<sequence>MSYALTGRIPVGSDLAYGLALFVVEAGVFLRGLWGRADRDPDATRRELDAALRADLGWTEVSLCAVVVLAVLAVLARARWTAALQLLAAGLILVVLVSSQHDYDRAHPDPVRPGPGYSPCLSGSGECH</sequence>
<feature type="region of interest" description="Disordered" evidence="1">
    <location>
        <begin position="106"/>
        <end position="128"/>
    </location>
</feature>
<protein>
    <submittedName>
        <fullName evidence="4">DUF6234 family protein</fullName>
    </submittedName>
</protein>
<dbReference type="Proteomes" id="UP001595839">
    <property type="component" value="Unassembled WGS sequence"/>
</dbReference>
<evidence type="ECO:0000256" key="2">
    <source>
        <dbReference type="SAM" id="Phobius"/>
    </source>
</evidence>
<evidence type="ECO:0000313" key="4">
    <source>
        <dbReference type="EMBL" id="MFC4499753.1"/>
    </source>
</evidence>
<name>A0ABV9AN19_9ACTN</name>